<dbReference type="InterPro" id="IPR008258">
    <property type="entry name" value="Transglycosylase_SLT_dom_1"/>
</dbReference>
<dbReference type="AlphaFoldDB" id="A0A371YYG1"/>
<dbReference type="Gene3D" id="1.10.530.10">
    <property type="match status" value="1"/>
</dbReference>
<evidence type="ECO:0000259" key="2">
    <source>
        <dbReference type="Pfam" id="PF01464"/>
    </source>
</evidence>
<feature type="domain" description="Transglycosylase SLT" evidence="2">
    <location>
        <begin position="42"/>
        <end position="166"/>
    </location>
</feature>
<evidence type="ECO:0000256" key="1">
    <source>
        <dbReference type="ARBA" id="ARBA00009387"/>
    </source>
</evidence>
<name>A0A371YYG1_9PROT</name>
<evidence type="ECO:0000313" key="4">
    <source>
        <dbReference type="Proteomes" id="UP000262371"/>
    </source>
</evidence>
<dbReference type="Proteomes" id="UP000262371">
    <property type="component" value="Unassembled WGS sequence"/>
</dbReference>
<dbReference type="RefSeq" id="WP_116703625.1">
    <property type="nucleotide sequence ID" value="NZ_QUWV01000112.1"/>
</dbReference>
<accession>A0A371YYG1</accession>
<keyword evidence="4" id="KW-1185">Reference proteome</keyword>
<comment type="similarity">
    <text evidence="1">Belongs to the virb1 family.</text>
</comment>
<gene>
    <name evidence="3" type="ORF">DY926_12250</name>
</gene>
<feature type="non-terminal residue" evidence="3">
    <location>
        <position position="204"/>
    </location>
</feature>
<comment type="caution">
    <text evidence="3">The sequence shown here is derived from an EMBL/GenBank/DDBJ whole genome shotgun (WGS) entry which is preliminary data.</text>
</comment>
<dbReference type="EMBL" id="QUWV01000112">
    <property type="protein sequence ID" value="RFD19267.1"/>
    <property type="molecule type" value="Genomic_DNA"/>
</dbReference>
<proteinExistence type="inferred from homology"/>
<dbReference type="InterPro" id="IPR023346">
    <property type="entry name" value="Lysozyme-like_dom_sf"/>
</dbReference>
<dbReference type="SUPFAM" id="SSF53955">
    <property type="entry name" value="Lysozyme-like"/>
    <property type="match status" value="1"/>
</dbReference>
<organism evidence="3 4">
    <name type="scientific">Komagataeibacter melaceti</name>
    <dbReference type="NCBI Taxonomy" id="2766577"/>
    <lineage>
        <taxon>Bacteria</taxon>
        <taxon>Pseudomonadati</taxon>
        <taxon>Pseudomonadota</taxon>
        <taxon>Alphaproteobacteria</taxon>
        <taxon>Acetobacterales</taxon>
        <taxon>Acetobacteraceae</taxon>
        <taxon>Komagataeibacter</taxon>
    </lineage>
</organism>
<sequence length="204" mass="21882">MLCKSAKEKLYGSLAITLMVFMLAGSARGGEAEPIAALASRCAPDLSPRMAALMVRQESAGVPWAIHVNGPYRLPRPPADAAEAIAAARWLGGHGYDFDIGLLQVNSRNMARFGLSPSTMVEPCANLRVASRILHECYLAARPHSDSTQDRLRHALSCYNTGNGERGLRNGYVASLLTLAAQRDSTPETLMIPALEAPPTNTKP</sequence>
<dbReference type="Pfam" id="PF01464">
    <property type="entry name" value="SLT"/>
    <property type="match status" value="1"/>
</dbReference>
<reference evidence="3 4" key="1">
    <citation type="submission" date="2018-08" db="EMBL/GenBank/DDBJ databases">
        <title>Komagataeibacter sp. AV 382.</title>
        <authorList>
            <person name="Skraban J."/>
            <person name="Trcek J."/>
        </authorList>
    </citation>
    <scope>NUCLEOTIDE SEQUENCE [LARGE SCALE GENOMIC DNA]</scope>
    <source>
        <strain evidence="3 4">AV 382</strain>
    </source>
</reference>
<dbReference type="CDD" id="cd16892">
    <property type="entry name" value="LT_VirB1-like"/>
    <property type="match status" value="1"/>
</dbReference>
<evidence type="ECO:0000313" key="3">
    <source>
        <dbReference type="EMBL" id="RFD19267.1"/>
    </source>
</evidence>
<dbReference type="OrthoDB" id="8277605at2"/>
<protein>
    <recommendedName>
        <fullName evidence="2">Transglycosylase SLT domain-containing protein</fullName>
    </recommendedName>
</protein>